<dbReference type="InterPro" id="IPR009001">
    <property type="entry name" value="Transl_elong_EF1A/Init_IF2_C"/>
</dbReference>
<dbReference type="InterPro" id="IPR050100">
    <property type="entry name" value="TRAFAC_GTPase_members"/>
</dbReference>
<dbReference type="Gene3D" id="3.40.50.300">
    <property type="entry name" value="P-loop containing nucleotide triphosphate hydrolases"/>
    <property type="match status" value="1"/>
</dbReference>
<dbReference type="InterPro" id="IPR027417">
    <property type="entry name" value="P-loop_NTPase"/>
</dbReference>
<dbReference type="InterPro" id="IPR000795">
    <property type="entry name" value="T_Tr_GTP-bd_dom"/>
</dbReference>
<dbReference type="AlphaFoldDB" id="A0A3Q3K803"/>
<evidence type="ECO:0000256" key="1">
    <source>
        <dbReference type="ARBA" id="ARBA00007249"/>
    </source>
</evidence>
<keyword evidence="2" id="KW-0547">Nucleotide-binding</keyword>
<evidence type="ECO:0000256" key="4">
    <source>
        <dbReference type="ARBA" id="ARBA00022917"/>
    </source>
</evidence>
<dbReference type="Gene3D" id="2.40.30.10">
    <property type="entry name" value="Translation factors"/>
    <property type="match status" value="1"/>
</dbReference>
<evidence type="ECO:0000259" key="7">
    <source>
        <dbReference type="Pfam" id="PF22594"/>
    </source>
</evidence>
<comment type="similarity">
    <text evidence="1">Belongs to the TRAFAC class translation factor GTPase superfamily. Classic translation factor GTPase family. EF-Tu/EF-1A subfamily.</text>
</comment>
<evidence type="ECO:0000313" key="8">
    <source>
        <dbReference type="Ensembl" id="ENSMALP00000024657.1"/>
    </source>
</evidence>
<dbReference type="PROSITE" id="PS00301">
    <property type="entry name" value="G_TR_1"/>
    <property type="match status" value="1"/>
</dbReference>
<dbReference type="Proteomes" id="UP000261600">
    <property type="component" value="Unplaced"/>
</dbReference>
<dbReference type="Pfam" id="PF22594">
    <property type="entry name" value="GTP-eEF1A_C"/>
    <property type="match status" value="1"/>
</dbReference>
<evidence type="ECO:0000256" key="6">
    <source>
        <dbReference type="SAM" id="MobiDB-lite"/>
    </source>
</evidence>
<dbReference type="InterPro" id="IPR054696">
    <property type="entry name" value="GTP-eEF1A_C"/>
</dbReference>
<keyword evidence="4" id="KW-0648">Protein biosynthesis</keyword>
<dbReference type="GO" id="GO:0005525">
    <property type="term" value="F:GTP binding"/>
    <property type="evidence" value="ECO:0007669"/>
    <property type="project" value="UniProtKB-KW"/>
</dbReference>
<dbReference type="GO" id="GO:0003746">
    <property type="term" value="F:translation elongation factor activity"/>
    <property type="evidence" value="ECO:0007669"/>
    <property type="project" value="UniProtKB-KW"/>
</dbReference>
<dbReference type="InterPro" id="IPR031157">
    <property type="entry name" value="G_TR_CS"/>
</dbReference>
<proteinExistence type="inferred from homology"/>
<dbReference type="FunFam" id="2.40.30.10:FF:000005">
    <property type="entry name" value="Elongation factor 1-alpha"/>
    <property type="match status" value="1"/>
</dbReference>
<keyword evidence="3" id="KW-0251">Elongation factor</keyword>
<name>A0A3Q3K803_MONAL</name>
<evidence type="ECO:0000313" key="9">
    <source>
        <dbReference type="Proteomes" id="UP000261600"/>
    </source>
</evidence>
<dbReference type="PANTHER" id="PTHR23115">
    <property type="entry name" value="TRANSLATION FACTOR"/>
    <property type="match status" value="1"/>
</dbReference>
<dbReference type="PRINTS" id="PR00315">
    <property type="entry name" value="ELONGATNFCT"/>
</dbReference>
<accession>A0A3Q3K803</accession>
<feature type="domain" description="GTP-eEF1A C-terminal" evidence="7">
    <location>
        <begin position="79"/>
        <end position="156"/>
    </location>
</feature>
<dbReference type="SUPFAM" id="SSF52540">
    <property type="entry name" value="P-loop containing nucleoside triphosphate hydrolases"/>
    <property type="match status" value="1"/>
</dbReference>
<feature type="region of interest" description="Disordered" evidence="6">
    <location>
        <begin position="162"/>
        <end position="192"/>
    </location>
</feature>
<dbReference type="FunFam" id="3.40.50.300:FF:001283">
    <property type="entry name" value="Eukaryotic translation elongation factor 1 alpha 1"/>
    <property type="match status" value="1"/>
</dbReference>
<organism evidence="8 9">
    <name type="scientific">Monopterus albus</name>
    <name type="common">Swamp eel</name>
    <dbReference type="NCBI Taxonomy" id="43700"/>
    <lineage>
        <taxon>Eukaryota</taxon>
        <taxon>Metazoa</taxon>
        <taxon>Chordata</taxon>
        <taxon>Craniata</taxon>
        <taxon>Vertebrata</taxon>
        <taxon>Euteleostomi</taxon>
        <taxon>Actinopterygii</taxon>
        <taxon>Neopterygii</taxon>
        <taxon>Teleostei</taxon>
        <taxon>Neoteleostei</taxon>
        <taxon>Acanthomorphata</taxon>
        <taxon>Anabantaria</taxon>
        <taxon>Synbranchiformes</taxon>
        <taxon>Synbranchidae</taxon>
        <taxon>Monopterus</taxon>
    </lineage>
</organism>
<evidence type="ECO:0000256" key="3">
    <source>
        <dbReference type="ARBA" id="ARBA00022768"/>
    </source>
</evidence>
<evidence type="ECO:0000256" key="2">
    <source>
        <dbReference type="ARBA" id="ARBA00022741"/>
    </source>
</evidence>
<evidence type="ECO:0000256" key="5">
    <source>
        <dbReference type="ARBA" id="ARBA00023134"/>
    </source>
</evidence>
<reference evidence="8" key="2">
    <citation type="submission" date="2025-09" db="UniProtKB">
        <authorList>
            <consortium name="Ensembl"/>
        </authorList>
    </citation>
    <scope>IDENTIFICATION</scope>
</reference>
<keyword evidence="5" id="KW-0342">GTP-binding</keyword>
<reference evidence="8" key="1">
    <citation type="submission" date="2025-08" db="UniProtKB">
        <authorList>
            <consortium name="Ensembl"/>
        </authorList>
    </citation>
    <scope>IDENTIFICATION</scope>
</reference>
<keyword evidence="9" id="KW-1185">Reference proteome</keyword>
<dbReference type="SUPFAM" id="SSF50465">
    <property type="entry name" value="EF-Tu/eEF-1alpha/eIF2-gamma C-terminal domain"/>
    <property type="match status" value="1"/>
</dbReference>
<protein>
    <recommendedName>
        <fullName evidence="7">GTP-eEF1A C-terminal domain-containing protein</fullName>
    </recommendedName>
</protein>
<dbReference type="GO" id="GO:0003924">
    <property type="term" value="F:GTPase activity"/>
    <property type="evidence" value="ECO:0007669"/>
    <property type="project" value="InterPro"/>
</dbReference>
<dbReference type="Ensembl" id="ENSMALT00000025120.1">
    <property type="protein sequence ID" value="ENSMALP00000024657.1"/>
    <property type="gene ID" value="ENSMALG00000017152.1"/>
</dbReference>
<sequence>MEKAKTHINMVIIGHVDSGKSTTTGHLIYKCGGVDQRRLEKFEKVAEEMGKGSFKFAWIFDKLKAERERGISIDVSMQKFDTQKYTITIIDLKEKLDRRTGQKLEDQPQALVSGDAATIKLVPIKPMCVESFYTYPSLGRFAARDMKQTVAVGIIKSVERGREREKRVKEKGSTLQPKDKHNIKASKNKEYI</sequence>